<feature type="region of interest" description="Disordered" evidence="1">
    <location>
        <begin position="345"/>
        <end position="364"/>
    </location>
</feature>
<dbReference type="Pfam" id="PF13276">
    <property type="entry name" value="HTH_21"/>
    <property type="match status" value="1"/>
</dbReference>
<feature type="compositionally biased region" description="Basic and acidic residues" evidence="1">
    <location>
        <begin position="9"/>
        <end position="30"/>
    </location>
</feature>
<evidence type="ECO:0000256" key="1">
    <source>
        <dbReference type="SAM" id="MobiDB-lite"/>
    </source>
</evidence>
<accession>A0A1I3IVY3</accession>
<dbReference type="Proteomes" id="UP000199377">
    <property type="component" value="Unassembled WGS sequence"/>
</dbReference>
<proteinExistence type="predicted"/>
<evidence type="ECO:0000259" key="2">
    <source>
        <dbReference type="Pfam" id="PF13276"/>
    </source>
</evidence>
<protein>
    <submittedName>
        <fullName evidence="3">HTH-like domain-containing protein</fullName>
    </submittedName>
</protein>
<reference evidence="3 4" key="1">
    <citation type="submission" date="2016-10" db="EMBL/GenBank/DDBJ databases">
        <authorList>
            <person name="de Groot N.N."/>
        </authorList>
    </citation>
    <scope>NUCLEOTIDE SEQUENCE [LARGE SCALE GENOMIC DNA]</scope>
    <source>
        <strain evidence="3 4">CGMCC 1.11030</strain>
    </source>
</reference>
<dbReference type="STRING" id="1114924.SAMN05216258_107248"/>
<dbReference type="EMBL" id="FOQH01000007">
    <property type="protein sequence ID" value="SFI52099.1"/>
    <property type="molecule type" value="Genomic_DNA"/>
</dbReference>
<keyword evidence="4" id="KW-1185">Reference proteome</keyword>
<feature type="region of interest" description="Disordered" evidence="1">
    <location>
        <begin position="1"/>
        <end position="30"/>
    </location>
</feature>
<evidence type="ECO:0000313" key="3">
    <source>
        <dbReference type="EMBL" id="SFI52099.1"/>
    </source>
</evidence>
<feature type="compositionally biased region" description="Polar residues" evidence="1">
    <location>
        <begin position="217"/>
        <end position="227"/>
    </location>
</feature>
<dbReference type="InterPro" id="IPR050900">
    <property type="entry name" value="Transposase_IS3/IS150/IS904"/>
</dbReference>
<feature type="compositionally biased region" description="Low complexity" evidence="1">
    <location>
        <begin position="200"/>
        <end position="209"/>
    </location>
</feature>
<dbReference type="InterPro" id="IPR025948">
    <property type="entry name" value="HTH-like_dom"/>
</dbReference>
<dbReference type="PANTHER" id="PTHR46889:SF4">
    <property type="entry name" value="TRANSPOSASE INSO FOR INSERTION SEQUENCE ELEMENT IS911B-RELATED"/>
    <property type="match status" value="1"/>
</dbReference>
<dbReference type="PANTHER" id="PTHR46889">
    <property type="entry name" value="TRANSPOSASE INSF FOR INSERTION SEQUENCE IS3B-RELATED"/>
    <property type="match status" value="1"/>
</dbReference>
<feature type="domain" description="HTH-like" evidence="2">
    <location>
        <begin position="28"/>
        <end position="84"/>
    </location>
</feature>
<dbReference type="AlphaFoldDB" id="A0A1I3IVY3"/>
<organism evidence="3 4">
    <name type="scientific">Albimonas pacifica</name>
    <dbReference type="NCBI Taxonomy" id="1114924"/>
    <lineage>
        <taxon>Bacteria</taxon>
        <taxon>Pseudomonadati</taxon>
        <taxon>Pseudomonadota</taxon>
        <taxon>Alphaproteobacteria</taxon>
        <taxon>Rhodobacterales</taxon>
        <taxon>Paracoccaceae</taxon>
        <taxon>Albimonas</taxon>
    </lineage>
</organism>
<gene>
    <name evidence="3" type="ORF">SAMN05216258_107248</name>
</gene>
<sequence>MPPISPPTCHDHLARRAEPSRRSKRARREDALRPEIRRVFEATSGVCGTRKVWRPLRRNGFGAARRTVARLTKDLGLQGVIGGKPLGSTVPDQSAPIPLDRVNRQVRVPAPNMLRASDFACVAAWQGFVPVAFVIDAVARRIAGRRVSCTAQASFVLDAREQAVRQRQPGAGWPAARTGVRDACPVATPTAWQRQEKSLRSAASATLATKPGPRPSTACSNRKSSTVAGHGAISRRLNPPPSRGSTGSATVACWISSATCRPRKPKPQSTPGWKPATRLRRARPSASGRPGAVQGLDVGHAPTRRPVQLQRSGSSPRRTSRWMPARDRRDRRADDDLRDHRLAARWRRRAGGAPRAPERVRLQP</sequence>
<feature type="region of interest" description="Disordered" evidence="1">
    <location>
        <begin position="190"/>
        <end position="339"/>
    </location>
</feature>
<feature type="compositionally biased region" description="Basic and acidic residues" evidence="1">
    <location>
        <begin position="324"/>
        <end position="339"/>
    </location>
</feature>
<evidence type="ECO:0000313" key="4">
    <source>
        <dbReference type="Proteomes" id="UP000199377"/>
    </source>
</evidence>
<name>A0A1I3IVY3_9RHOB</name>